<evidence type="ECO:0000256" key="1">
    <source>
        <dbReference type="SAM" id="Phobius"/>
    </source>
</evidence>
<keyword evidence="1" id="KW-0472">Membrane</keyword>
<feature type="transmembrane region" description="Helical" evidence="1">
    <location>
        <begin position="6"/>
        <end position="30"/>
    </location>
</feature>
<dbReference type="EMBL" id="CAKKMG010000100">
    <property type="protein sequence ID" value="CAH0298853.1"/>
    <property type="molecule type" value="Genomic_DNA"/>
</dbReference>
<proteinExistence type="predicted"/>
<gene>
    <name evidence="2" type="ORF">SRABI133_04494</name>
</gene>
<protein>
    <submittedName>
        <fullName evidence="2">Uncharacterized protein</fullName>
    </submittedName>
</protein>
<sequence>MWFRLIMVGVFSLTASRLFLFQGIEIYHAFADMIRNKY</sequence>
<evidence type="ECO:0000313" key="2">
    <source>
        <dbReference type="EMBL" id="CAH0298853.1"/>
    </source>
</evidence>
<keyword evidence="1" id="KW-0812">Transmembrane</keyword>
<comment type="caution">
    <text evidence="2">The sequence shown here is derived from an EMBL/GenBank/DDBJ whole genome shotgun (WGS) entry which is preliminary data.</text>
</comment>
<name>A0A9W4L6P1_9BACI</name>
<organism evidence="2 3">
    <name type="scientific">Peribacillus simplex</name>
    <dbReference type="NCBI Taxonomy" id="1478"/>
    <lineage>
        <taxon>Bacteria</taxon>
        <taxon>Bacillati</taxon>
        <taxon>Bacillota</taxon>
        <taxon>Bacilli</taxon>
        <taxon>Bacillales</taxon>
        <taxon>Bacillaceae</taxon>
        <taxon>Peribacillus</taxon>
    </lineage>
</organism>
<keyword evidence="1" id="KW-1133">Transmembrane helix</keyword>
<dbReference type="Proteomes" id="UP000789326">
    <property type="component" value="Unassembled WGS sequence"/>
</dbReference>
<accession>A0A9W4L6P1</accession>
<reference evidence="2" key="1">
    <citation type="submission" date="2021-11" db="EMBL/GenBank/DDBJ databases">
        <authorList>
            <person name="Bulgarelli D."/>
        </authorList>
    </citation>
    <scope>NUCLEOTIDE SEQUENCE</scope>
    <source>
        <strain evidence="2">Bi133</strain>
    </source>
</reference>
<evidence type="ECO:0000313" key="3">
    <source>
        <dbReference type="Proteomes" id="UP000789326"/>
    </source>
</evidence>
<dbReference type="AlphaFoldDB" id="A0A9W4L6P1"/>